<organism evidence="1 2">
    <name type="scientific">Shouchella clausii</name>
    <name type="common">Alkalihalobacillus clausii</name>
    <dbReference type="NCBI Taxonomy" id="79880"/>
    <lineage>
        <taxon>Bacteria</taxon>
        <taxon>Bacillati</taxon>
        <taxon>Bacillota</taxon>
        <taxon>Bacilli</taxon>
        <taxon>Bacillales</taxon>
        <taxon>Bacillaceae</taxon>
        <taxon>Shouchella</taxon>
    </lineage>
</organism>
<dbReference type="CDD" id="cd07517">
    <property type="entry name" value="HAD_HPP"/>
    <property type="match status" value="1"/>
</dbReference>
<dbReference type="EMBL" id="NPCC01000005">
    <property type="protein sequence ID" value="PAE90340.1"/>
    <property type="molecule type" value="Genomic_DNA"/>
</dbReference>
<gene>
    <name evidence="1" type="ORF">CHH72_05010</name>
</gene>
<dbReference type="RefSeq" id="WP_035201641.1">
    <property type="nucleotide sequence ID" value="NZ_BOQQ01000003.1"/>
</dbReference>
<dbReference type="Gene3D" id="3.40.50.1000">
    <property type="entry name" value="HAD superfamily/HAD-like"/>
    <property type="match status" value="1"/>
</dbReference>
<dbReference type="AlphaFoldDB" id="A0A268P4Z5"/>
<dbReference type="Proteomes" id="UP000216207">
    <property type="component" value="Unassembled WGS sequence"/>
</dbReference>
<dbReference type="GO" id="GO:0000287">
    <property type="term" value="F:magnesium ion binding"/>
    <property type="evidence" value="ECO:0007669"/>
    <property type="project" value="TreeGrafter"/>
</dbReference>
<dbReference type="InterPro" id="IPR036412">
    <property type="entry name" value="HAD-like_sf"/>
</dbReference>
<evidence type="ECO:0000313" key="1">
    <source>
        <dbReference type="EMBL" id="PAE90340.1"/>
    </source>
</evidence>
<keyword evidence="1" id="KW-0378">Hydrolase</keyword>
<dbReference type="PROSITE" id="PS01229">
    <property type="entry name" value="COF_2"/>
    <property type="match status" value="1"/>
</dbReference>
<dbReference type="Pfam" id="PF08282">
    <property type="entry name" value="Hydrolase_3"/>
    <property type="match status" value="1"/>
</dbReference>
<name>A0A268P4Z5_SHOCL</name>
<dbReference type="InterPro" id="IPR000150">
    <property type="entry name" value="Cof"/>
</dbReference>
<reference evidence="1 2" key="1">
    <citation type="submission" date="2017-07" db="EMBL/GenBank/DDBJ databases">
        <title>Isolation and whole genome analysis of endospore-forming bacteria from heroin.</title>
        <authorList>
            <person name="Kalinowski J."/>
            <person name="Ahrens B."/>
            <person name="Al-Dilaimi A."/>
            <person name="Winkler A."/>
            <person name="Wibberg D."/>
            <person name="Schleenbecker U."/>
            <person name="Ruckert C."/>
            <person name="Wolfel R."/>
            <person name="Grass G."/>
        </authorList>
    </citation>
    <scope>NUCLEOTIDE SEQUENCE [LARGE SCALE GENOMIC DNA]</scope>
    <source>
        <strain evidence="1 2">7539</strain>
    </source>
</reference>
<dbReference type="PANTHER" id="PTHR10000">
    <property type="entry name" value="PHOSPHOSERINE PHOSPHATASE"/>
    <property type="match status" value="1"/>
</dbReference>
<dbReference type="SFLD" id="SFLDG01144">
    <property type="entry name" value="C2.B.4:_PGP_Like"/>
    <property type="match status" value="1"/>
</dbReference>
<dbReference type="InterPro" id="IPR023214">
    <property type="entry name" value="HAD_sf"/>
</dbReference>
<dbReference type="SUPFAM" id="SSF56784">
    <property type="entry name" value="HAD-like"/>
    <property type="match status" value="1"/>
</dbReference>
<accession>A0A268P4Z5</accession>
<dbReference type="SFLD" id="SFLDS00003">
    <property type="entry name" value="Haloacid_Dehalogenase"/>
    <property type="match status" value="1"/>
</dbReference>
<dbReference type="GO" id="GO:0016791">
    <property type="term" value="F:phosphatase activity"/>
    <property type="evidence" value="ECO:0007669"/>
    <property type="project" value="UniProtKB-ARBA"/>
</dbReference>
<dbReference type="Gene3D" id="3.30.1240.10">
    <property type="match status" value="1"/>
</dbReference>
<dbReference type="NCBIfam" id="TIGR00099">
    <property type="entry name" value="Cof-subfamily"/>
    <property type="match status" value="1"/>
</dbReference>
<dbReference type="NCBIfam" id="TIGR01484">
    <property type="entry name" value="HAD-SF-IIB"/>
    <property type="match status" value="1"/>
</dbReference>
<dbReference type="PANTHER" id="PTHR10000:SF25">
    <property type="entry name" value="PHOSPHATASE YKRA-RELATED"/>
    <property type="match status" value="1"/>
</dbReference>
<evidence type="ECO:0000313" key="2">
    <source>
        <dbReference type="Proteomes" id="UP000216207"/>
    </source>
</evidence>
<sequence>MERATIFFDIDGTLLDEEKRLPQSTKQAIAALKEKGHEVAIATGRAPYFFKELREELEIDSYICFNGQYVVFKGELIYENTLDMDAFTEMERYASSQEHPLVFMGAKTYTSNREDHPYVIKSIKTLKIDLPQYNPDLYNEQPLHQALLFCEEGEEKDYETRFPALRFVRWHPLSVDVLPREGSKANGIAKFIQRANIDLANVYAFGDQLNDLEMLSFVEHGVAMGNAPEKVKAQARYVTKPVHENGIDYGLKMVGLL</sequence>
<comment type="caution">
    <text evidence="1">The sequence shown here is derived from an EMBL/GenBank/DDBJ whole genome shotgun (WGS) entry which is preliminary data.</text>
</comment>
<proteinExistence type="predicted"/>
<dbReference type="SFLD" id="SFLDG01140">
    <property type="entry name" value="C2.B:_Phosphomannomutase_and_P"/>
    <property type="match status" value="1"/>
</dbReference>
<protein>
    <submittedName>
        <fullName evidence="1">Cof-type HAD-IIB family hydrolase</fullName>
    </submittedName>
</protein>
<dbReference type="GO" id="GO:0005829">
    <property type="term" value="C:cytosol"/>
    <property type="evidence" value="ECO:0007669"/>
    <property type="project" value="TreeGrafter"/>
</dbReference>
<dbReference type="InterPro" id="IPR006379">
    <property type="entry name" value="HAD-SF_hydro_IIB"/>
</dbReference>